<sequence>MTATPGIEPILPNVEPEPKNFFYPAVLDKTLHPTVLKVLNMTNAEFARRYCQIHKKANESTLLKLMNAKVSFYRWGGADLMRAKDSKGQEKMVIIEMNSCPSGNKSVPFKEWGFEGFSRVMANAFVPLLAQKNLPVGGSLAVFYDVAKQRKESLAYATMLAKMTGEIVYLADVGYGIELPTFLKWSPEGVCSLEIEPGTWKEMRAVFRYVTRRPWVKLPLLTKTVVLNPVIACLAGGRNKLLAAKAYEIFNDKYDKSDGLCIHFPLSITDVTKQSIPKYAEKMNYQLVVKITDLENIRSLVMLLKCG</sequence>
<evidence type="ECO:0000313" key="1">
    <source>
        <dbReference type="Proteomes" id="UP000887565"/>
    </source>
</evidence>
<organism evidence="1 2">
    <name type="scientific">Romanomermis culicivorax</name>
    <name type="common">Nematode worm</name>
    <dbReference type="NCBI Taxonomy" id="13658"/>
    <lineage>
        <taxon>Eukaryota</taxon>
        <taxon>Metazoa</taxon>
        <taxon>Ecdysozoa</taxon>
        <taxon>Nematoda</taxon>
        <taxon>Enoplea</taxon>
        <taxon>Dorylaimia</taxon>
        <taxon>Mermithida</taxon>
        <taxon>Mermithoidea</taxon>
        <taxon>Mermithidae</taxon>
        <taxon>Romanomermis</taxon>
    </lineage>
</organism>
<reference evidence="2" key="1">
    <citation type="submission" date="2022-11" db="UniProtKB">
        <authorList>
            <consortium name="WormBaseParasite"/>
        </authorList>
    </citation>
    <scope>IDENTIFICATION</scope>
</reference>
<dbReference type="Proteomes" id="UP000887565">
    <property type="component" value="Unplaced"/>
</dbReference>
<proteinExistence type="predicted"/>
<accession>A0A915L7M7</accession>
<protein>
    <submittedName>
        <fullName evidence="2">Uncharacterized protein</fullName>
    </submittedName>
</protein>
<dbReference type="WBParaSite" id="nRc.2.0.1.t46822-RA">
    <property type="protein sequence ID" value="nRc.2.0.1.t46822-RA"/>
    <property type="gene ID" value="nRc.2.0.1.g46822"/>
</dbReference>
<name>A0A915L7M7_ROMCU</name>
<keyword evidence="1" id="KW-1185">Reference proteome</keyword>
<dbReference type="AlphaFoldDB" id="A0A915L7M7"/>
<evidence type="ECO:0000313" key="2">
    <source>
        <dbReference type="WBParaSite" id="nRc.2.0.1.t46822-RA"/>
    </source>
</evidence>